<feature type="region of interest" description="Disordered" evidence="1">
    <location>
        <begin position="185"/>
        <end position="208"/>
    </location>
</feature>
<keyword evidence="3" id="KW-1185">Reference proteome</keyword>
<evidence type="ECO:0000256" key="1">
    <source>
        <dbReference type="SAM" id="MobiDB-lite"/>
    </source>
</evidence>
<dbReference type="InterPro" id="IPR043502">
    <property type="entry name" value="DNA/RNA_pol_sf"/>
</dbReference>
<evidence type="ECO:0000313" key="2">
    <source>
        <dbReference type="EMBL" id="CAK9087452.1"/>
    </source>
</evidence>
<feature type="compositionally biased region" description="Polar residues" evidence="1">
    <location>
        <begin position="48"/>
        <end position="61"/>
    </location>
</feature>
<sequence length="1564" mass="174491">AVDVSREGPPAGEDVYGPVQREEEGIPLGHPVEVSSARGPGASDQTEHSGQPMDNSDQSQWIPPGLLPNIAPAPRQQLPPVPEDGDLEQASPGTMAPPPGLTPAPSRRQSINEPASEPPTIAPAEDFDIEELLRETSADSGASSEVVPEPPSKIARTSSLEETHTRAPGTPVDRLLSRIPRELSPEHHPAAASSSLTPAEDLGSDGRVSRQVSEFENLRQNYYCCNVVPEDYDLQEWSGSFFNYQLGDQEKVLFDESDEVEWTAVEKTGVIKAKSRWCIHGHVDPDTQRLSTYAPTPQGEGMTLFLQTALNLQMICAFSDVKNAFCQSRPLQRERGPLFAEPCEGLHLPPGALIQIVVPVYGLDDACAKWRRTVASFLVEDLGFERNLIEPCWYSLFHDGHCVAQVLVEVDDFIVAAIPAHYEALRKSMTERFHFGKWEKGEAEYAGRHIRTTPDAIFVDQCKYIKEQIHPVQLPKGRRGQHGESLSQEEFQALRSLVFKINWVGRESRPEAAGIASLMASRLPRATIGDVIIVNRFVNFLRSTAERPMKIWRFHPEDMCFIAVSDAGGINTQGTDLVDAEGLPMDATQGAWMILTAEALPQGKSAVRASPITWRSSRLKRKVFSTFGGETQAMLQGVNEVDWLQVMYRDAVHHDVQLASWRNCLSPHMLVMRGQCKLGGRQQQCSVTDAKSLFDCLLRENPSGKQDRKSALELAIILKDLQETRSMVRWVPHQKMLVDSLTKLDPLKANDALHQFLRSGWLSLVDVQEELTCRKTDPAYKRRSHHASQQRLLSEYQQQLTEFLSLLINDKLGGMSNLSVGQGDDAKGNGKGVKVTKGKGKGKEKKGKGKKRKAEVLENPEQALEDPKQALEDPGQEEVFQPCTTLVAEITQRRRGTKHGEPPFTYGHRNGSAHRSPSRSMSRQEAEGMDMTDAERDASRAAKGAPRPHGEGESKSAKRRRREKEKREEDWRKSRVQPVNQYESYSWRGSGSSKAEGKGKMQHPRKYGQFFVTDRDGNQICYKFAKGQPGLSEAMRFMSGGRISVCATWDGYAGGWNILDEEDYKAATNLCATEIDHGHFAPPCRTLTRARRSDQFGQVPVLRSDKYPEGWGDQQTEQANEMIARMVVLCLLLHDRGATFSIENPWDSFLWLLKVMQRLVKLKESELVCLHQCAYGKAWDYVEEKWVWRTSLAAEYPCGLCMSKEWILEVRRALGSGFGAEVTDSGLQADLSQKLLECAADKDACTLPQRMRHGFPLGIEEEIKNNGIFPATGVDSAAVEASRRDGLLQDDIDGAMTNYSSFEEAGEPAEELLRQMELANRADVVETWQQVEELTGGGAKLTRLACIVKLKENGEYKYSSQELELFSADFKDAFHMLPLCETERKYVVYKNGRSQYHVSKVVVFGLTAGPLLWARLASGAMRLAQASLQKGEGALACYADDPLLAVMGTCKQQRMKTFCVCAAVWQALGLEISWSNVSHGRSIKWIGYEIELQGYQYGDVVVRLAPPKREKLLQVFQDMLTYKGMIPLRLLVYATGVIGWASSVMPSTRPWLAMLYAAATQHKQ</sequence>
<feature type="region of interest" description="Disordered" evidence="1">
    <location>
        <begin position="1"/>
        <end position="173"/>
    </location>
</feature>
<comment type="caution">
    <text evidence="2">The sequence shown here is derived from an EMBL/GenBank/DDBJ whole genome shotgun (WGS) entry which is preliminary data.</text>
</comment>
<reference evidence="2 3" key="1">
    <citation type="submission" date="2024-02" db="EMBL/GenBank/DDBJ databases">
        <authorList>
            <person name="Chen Y."/>
            <person name="Shah S."/>
            <person name="Dougan E. K."/>
            <person name="Thang M."/>
            <person name="Chan C."/>
        </authorList>
    </citation>
    <scope>NUCLEOTIDE SEQUENCE [LARGE SCALE GENOMIC DNA]</scope>
</reference>
<feature type="non-terminal residue" evidence="2">
    <location>
        <position position="1"/>
    </location>
</feature>
<gene>
    <name evidence="2" type="ORF">CCMP2556_LOCUS42284</name>
</gene>
<dbReference type="Proteomes" id="UP001642484">
    <property type="component" value="Unassembled WGS sequence"/>
</dbReference>
<protein>
    <recommendedName>
        <fullName evidence="4">Copia protein</fullName>
    </recommendedName>
</protein>
<feature type="compositionally biased region" description="Basic residues" evidence="1">
    <location>
        <begin position="834"/>
        <end position="853"/>
    </location>
</feature>
<dbReference type="EMBL" id="CAXAMN010024532">
    <property type="protein sequence ID" value="CAK9087452.1"/>
    <property type="molecule type" value="Genomic_DNA"/>
</dbReference>
<organism evidence="2 3">
    <name type="scientific">Durusdinium trenchii</name>
    <dbReference type="NCBI Taxonomy" id="1381693"/>
    <lineage>
        <taxon>Eukaryota</taxon>
        <taxon>Sar</taxon>
        <taxon>Alveolata</taxon>
        <taxon>Dinophyceae</taxon>
        <taxon>Suessiales</taxon>
        <taxon>Symbiodiniaceae</taxon>
        <taxon>Durusdinium</taxon>
    </lineage>
</organism>
<accession>A0ABP0QGV8</accession>
<feature type="non-terminal residue" evidence="2">
    <location>
        <position position="1564"/>
    </location>
</feature>
<proteinExistence type="predicted"/>
<feature type="region of interest" description="Disordered" evidence="1">
    <location>
        <begin position="820"/>
        <end position="1002"/>
    </location>
</feature>
<feature type="compositionally biased region" description="Polar residues" evidence="1">
    <location>
        <begin position="913"/>
        <end position="923"/>
    </location>
</feature>
<name>A0ABP0QGV8_9DINO</name>
<evidence type="ECO:0008006" key="4">
    <source>
        <dbReference type="Google" id="ProtNLM"/>
    </source>
</evidence>
<dbReference type="SUPFAM" id="SSF56672">
    <property type="entry name" value="DNA/RNA polymerases"/>
    <property type="match status" value="1"/>
</dbReference>
<evidence type="ECO:0000313" key="3">
    <source>
        <dbReference type="Proteomes" id="UP001642484"/>
    </source>
</evidence>